<keyword evidence="1" id="KW-0472">Membrane</keyword>
<dbReference type="EMBL" id="JAMQJZ010000010">
    <property type="protein sequence ID" value="MDC3421379.1"/>
    <property type="molecule type" value="Genomic_DNA"/>
</dbReference>
<sequence>MPNHNEDPDKPFNDAMEHQHKVEGFPTNKGGQLPLPIRLIGYFMFGGIILMILLGLFGNFIFN</sequence>
<accession>A0A9X3WQ40</accession>
<keyword evidence="1" id="KW-1133">Transmembrane helix</keyword>
<keyword evidence="1" id="KW-0812">Transmembrane</keyword>
<evidence type="ECO:0000313" key="2">
    <source>
        <dbReference type="EMBL" id="MDC3421379.1"/>
    </source>
</evidence>
<dbReference type="AlphaFoldDB" id="A0A9X3WQ40"/>
<dbReference type="EMBL" id="JAMQJZ010000010">
    <property type="protein sequence ID" value="MDC3421397.1"/>
    <property type="molecule type" value="Genomic_DNA"/>
</dbReference>
<dbReference type="Proteomes" id="UP001145072">
    <property type="component" value="Unassembled WGS sequence"/>
</dbReference>
<evidence type="ECO:0000313" key="3">
    <source>
        <dbReference type="EMBL" id="MDC3421397.1"/>
    </source>
</evidence>
<evidence type="ECO:0008006" key="5">
    <source>
        <dbReference type="Google" id="ProtNLM"/>
    </source>
</evidence>
<organism evidence="2 4">
    <name type="scientific">Aquibacillus koreensis</name>
    <dbReference type="NCBI Taxonomy" id="279446"/>
    <lineage>
        <taxon>Bacteria</taxon>
        <taxon>Bacillati</taxon>
        <taxon>Bacillota</taxon>
        <taxon>Bacilli</taxon>
        <taxon>Bacillales</taxon>
        <taxon>Bacillaceae</taxon>
        <taxon>Aquibacillus</taxon>
    </lineage>
</organism>
<name>A0A9X3WQ40_9BACI</name>
<proteinExistence type="predicted"/>
<evidence type="ECO:0000313" key="4">
    <source>
        <dbReference type="Proteomes" id="UP001145072"/>
    </source>
</evidence>
<keyword evidence="4" id="KW-1185">Reference proteome</keyword>
<evidence type="ECO:0000256" key="1">
    <source>
        <dbReference type="SAM" id="Phobius"/>
    </source>
</evidence>
<comment type="caution">
    <text evidence="2">The sequence shown here is derived from an EMBL/GenBank/DDBJ whole genome shotgun (WGS) entry which is preliminary data.</text>
</comment>
<reference evidence="2" key="1">
    <citation type="submission" date="2022-06" db="EMBL/GenBank/DDBJ databases">
        <title>Aquibacillus sp. a new bacterium isolated from soil saline samples.</title>
        <authorList>
            <person name="Galisteo C."/>
            <person name="De La Haba R."/>
            <person name="Sanchez-Porro C."/>
            <person name="Ventosa A."/>
        </authorList>
    </citation>
    <scope>NUCLEOTIDE SEQUENCE</scope>
    <source>
        <strain evidence="2">JCM 12387</strain>
    </source>
</reference>
<protein>
    <recommendedName>
        <fullName evidence="5">Amino acid transporter</fullName>
    </recommendedName>
</protein>
<gene>
    <name evidence="2" type="ORF">NC661_13465</name>
    <name evidence="3" type="ORF">NC661_13555</name>
</gene>
<dbReference type="RefSeq" id="WP_259869402.1">
    <property type="nucleotide sequence ID" value="NZ_JAMQJZ010000010.1"/>
</dbReference>
<feature type="transmembrane region" description="Helical" evidence="1">
    <location>
        <begin position="39"/>
        <end position="62"/>
    </location>
</feature>